<dbReference type="InterPro" id="IPR036412">
    <property type="entry name" value="HAD-like_sf"/>
</dbReference>
<proteinExistence type="inferred from homology"/>
<evidence type="ECO:0000256" key="4">
    <source>
        <dbReference type="ARBA" id="ARBA00022692"/>
    </source>
</evidence>
<evidence type="ECO:0000256" key="17">
    <source>
        <dbReference type="RuleBase" id="RU362033"/>
    </source>
</evidence>
<dbReference type="Gene3D" id="3.40.1110.10">
    <property type="entry name" value="Calcium-transporting ATPase, cytoplasmic domain N"/>
    <property type="match status" value="2"/>
</dbReference>
<evidence type="ECO:0000313" key="22">
    <source>
        <dbReference type="Proteomes" id="UP001050691"/>
    </source>
</evidence>
<feature type="binding site" evidence="16">
    <location>
        <position position="1265"/>
    </location>
    <ligand>
        <name>Mg(2+)</name>
        <dbReference type="ChEBI" id="CHEBI:18420"/>
    </ligand>
</feature>
<keyword evidence="10 17" id="KW-1133">Transmembrane helix</keyword>
<dbReference type="Gene3D" id="1.20.1110.10">
    <property type="entry name" value="Calcium-transporting ATPase, transmembrane domain"/>
    <property type="match status" value="1"/>
</dbReference>
<feature type="transmembrane region" description="Helical" evidence="17">
    <location>
        <begin position="678"/>
        <end position="698"/>
    </location>
</feature>
<feature type="binding site" evidence="15">
    <location>
        <position position="926"/>
    </location>
    <ligand>
        <name>ATP</name>
        <dbReference type="ChEBI" id="CHEBI:30616"/>
    </ligand>
</feature>
<evidence type="ECO:0000256" key="2">
    <source>
        <dbReference type="ARBA" id="ARBA00008109"/>
    </source>
</evidence>
<feature type="binding site" evidence="15">
    <location>
        <position position="1245"/>
    </location>
    <ligand>
        <name>ATP</name>
        <dbReference type="ChEBI" id="CHEBI:30616"/>
    </ligand>
</feature>
<dbReference type="Pfam" id="PF16212">
    <property type="entry name" value="PhoLip_ATPase_C"/>
    <property type="match status" value="1"/>
</dbReference>
<evidence type="ECO:0000256" key="18">
    <source>
        <dbReference type="SAM" id="MobiDB-lite"/>
    </source>
</evidence>
<evidence type="ECO:0000256" key="3">
    <source>
        <dbReference type="ARBA" id="ARBA00022553"/>
    </source>
</evidence>
<dbReference type="InterPro" id="IPR023299">
    <property type="entry name" value="ATPase_P-typ_cyto_dom_N"/>
</dbReference>
<comment type="catalytic activity">
    <reaction evidence="13">
        <text>a 1,2-diacyl-sn-glycero-3-phosphoethanolamine(out) + ATP + H2O = a 1,2-diacyl-sn-glycero-3-phosphoethanolamine(in) + ADP + phosphate + H(+)</text>
        <dbReference type="Rhea" id="RHEA:66132"/>
        <dbReference type="ChEBI" id="CHEBI:15377"/>
        <dbReference type="ChEBI" id="CHEBI:15378"/>
        <dbReference type="ChEBI" id="CHEBI:30616"/>
        <dbReference type="ChEBI" id="CHEBI:43474"/>
        <dbReference type="ChEBI" id="CHEBI:64612"/>
        <dbReference type="ChEBI" id="CHEBI:456216"/>
    </reaction>
    <physiologicalReaction direction="left-to-right" evidence="13">
        <dbReference type="Rhea" id="RHEA:66133"/>
    </physiologicalReaction>
</comment>
<feature type="compositionally biased region" description="Acidic residues" evidence="18">
    <location>
        <begin position="493"/>
        <end position="504"/>
    </location>
</feature>
<evidence type="ECO:0000256" key="9">
    <source>
        <dbReference type="ARBA" id="ARBA00022967"/>
    </source>
</evidence>
<dbReference type="Pfam" id="PF13246">
    <property type="entry name" value="Cation_ATPase"/>
    <property type="match status" value="1"/>
</dbReference>
<feature type="binding site" evidence="15">
    <location>
        <position position="1115"/>
    </location>
    <ligand>
        <name>ATP</name>
        <dbReference type="ChEBI" id="CHEBI:30616"/>
    </ligand>
</feature>
<dbReference type="SUPFAM" id="SSF81660">
    <property type="entry name" value="Metal cation-transporting ATPase, ATP-binding domain N"/>
    <property type="match status" value="1"/>
</dbReference>
<reference evidence="21" key="1">
    <citation type="submission" date="2021-10" db="EMBL/GenBank/DDBJ databases">
        <title>De novo Genome Assembly of Clathrus columnatus (Basidiomycota, Fungi) Using Illumina and Nanopore Sequence Data.</title>
        <authorList>
            <person name="Ogiso-Tanaka E."/>
            <person name="Itagaki H."/>
            <person name="Hosoya T."/>
            <person name="Hosaka K."/>
        </authorList>
    </citation>
    <scope>NUCLEOTIDE SEQUENCE</scope>
    <source>
        <strain evidence="21">MO-923</strain>
    </source>
</reference>
<feature type="region of interest" description="Disordered" evidence="18">
    <location>
        <begin position="817"/>
        <end position="870"/>
    </location>
</feature>
<feature type="binding site" evidence="15">
    <location>
        <position position="1113"/>
    </location>
    <ligand>
        <name>ATP</name>
        <dbReference type="ChEBI" id="CHEBI:30616"/>
    </ligand>
</feature>
<dbReference type="InterPro" id="IPR032631">
    <property type="entry name" value="P-type_ATPase_N"/>
</dbReference>
<comment type="catalytic activity">
    <reaction evidence="12 17">
        <text>ATP + H2O + phospholipidSide 1 = ADP + phosphate + phospholipidSide 2.</text>
        <dbReference type="EC" id="7.6.2.1"/>
    </reaction>
</comment>
<evidence type="ECO:0000256" key="13">
    <source>
        <dbReference type="ARBA" id="ARBA00049128"/>
    </source>
</evidence>
<evidence type="ECO:0000256" key="7">
    <source>
        <dbReference type="ARBA" id="ARBA00022840"/>
    </source>
</evidence>
<sequence>MNTLKIKMPKQSSEQSLKGLSSKQPAKKRKVSDDELSELTSSPSPSDREGTSPPPNVKGSVKARDMPSSSNKRPVKKRRVVSDDDYEEDEDLVEEKNELKIVKRDTKVKAKVSIIGKSVRNEGQRIAKVDEIINVQEEQEPKKSNSEIQTGTVDVLQKKKLPTIKKKAKPLGVLPSSSASVTPSTVPSPSSKPPVVPGSGTNKEVAPLTTLNPSGSGDFDLRDSNTWQSLLGKKNSTSGPRVGIEKRVSTQERRKQLDKMREEARALRNEQLKTTFDLQAQSQKILRYEKSFSRQQIQAPHILGAAFKDRPIDMSKSWSSRISDWKVESLFSRRAPPQGKRSIFVNEPLPSDYFDRKHRPKKEHIYTTNQIVTSKYTVFTFIPRNLLEQFRRIANVFFLVVDILQFFPKFATINAGLVVLPLIIVIGITAIKDGYEDIKRHQGDRRVNHSTTLVLSGDDWENPNPSGKKSKTFVRGVLKRKKKINDSEVDAADGNDIEYDEEESTQALDPSNPYAKSVSTAHWKKTFWEDIRVGDFIKIRSDEPIPADVLICTTSEEDNEAFIETKNLDGETNLKSRQGVNGLQYLRTARDCATSPGFQIDCDAPDVSMFRLNGAVVTKEGTHPISLQTTLLRGTVLRNTKWVIGLVLYTGEDTKISLNSGDTPSKRSLVERQMNPQVMVNLIILALMAVVCGIVDAITEQRKFPEGAPWLFDDNQSDDNPHINGLVTWANGLITFQNIIPISLYLSVEFVRTCQAAFIYSDHQIYNEETGQATLARSWNLSDDLGHIEYIFSDKTGTLTQNIMVFRQCSVAGSLYAEDQQPEKKPEKKPERISEEKIEEPGSATDTATSLQVSTEVPDPKKRIGFRSTPLNTDLHNYQTNGGDIEDPFSSPHTGFFAVLALCHTVLAAQHPERNEIQYKAQSPDEAALVQAAADVGFVFLGREREIIRMRTPFNETPQEFELLNVLEFTSARKRMSVLLRKVNDPNKRIYLLSKGADNVIYERLRKDESEELKSTTQKHLDEFANDVVQGLRTLCLAYKVLPEADFETWEQRYHDATVALDNREEKVEQVSAEIETDLHLLGATAIEDKLQDGVPETIADLKRAGIKIWVLTGDKLETAIAIGYSTNLVARESNLIVVRGGDDGKHTVEAQLLNAIEQFFPGTQDLQEKVPLSPTRPINPKRFSTGLADLVGKDNGMRPGGFVLVIDGLALGHALDSPSTKELLLKIGLRCEAVICCRVSPLQKALVVRLIKDNLQTTTLAIGDGANDVSMIQAAHVGIGIRGEEGLQAVNSADYAIAQVGLPRRNSRVAADRLSISSIRTSSVLVYYGGSKYIALGALNTSWNILTSFSGTYSLPCARLSLLAYLIALLVGPLASYFTPVLIVSDANILMAVPELYRYGRENTWFGFRLFTAYMLEGIVQSVIIFFIITYAYFSISARNDGYDTYIYEFSTAIAIVTVTVANCFNGLNTSAWSGWVWFAVSIGIIIVWVYTRQYWPTDIDILKEVQKVNPHIDFATHPSIGGRFQKSFMEQGEALTTVTSGIDNYPLQVLADRRQLMDLPNRSVTDMSLGGIQSTNRGFDFAVEEGGVHLRRIQTNLSERRFHLRRKTKDTSGKERRALFPSLKRTIRSIRTSHTDNSSHDPTPSE</sequence>
<feature type="transmembrane region" description="Helical" evidence="17">
    <location>
        <begin position="1473"/>
        <end position="1492"/>
    </location>
</feature>
<dbReference type="EMBL" id="BPWL01000007">
    <property type="protein sequence ID" value="GJJ12412.1"/>
    <property type="molecule type" value="Genomic_DNA"/>
</dbReference>
<dbReference type="GO" id="GO:0045332">
    <property type="term" value="P:phospholipid translocation"/>
    <property type="evidence" value="ECO:0007669"/>
    <property type="project" value="TreeGrafter"/>
</dbReference>
<feature type="compositionally biased region" description="Acidic residues" evidence="18">
    <location>
        <begin position="83"/>
        <end position="93"/>
    </location>
</feature>
<dbReference type="GO" id="GO:0016887">
    <property type="term" value="F:ATP hydrolysis activity"/>
    <property type="evidence" value="ECO:0007669"/>
    <property type="project" value="InterPro"/>
</dbReference>
<feature type="region of interest" description="Disordered" evidence="18">
    <location>
        <begin position="493"/>
        <end position="515"/>
    </location>
</feature>
<feature type="compositionally biased region" description="Low complexity" evidence="18">
    <location>
        <begin position="175"/>
        <end position="189"/>
    </location>
</feature>
<evidence type="ECO:0000259" key="19">
    <source>
        <dbReference type="Pfam" id="PF16209"/>
    </source>
</evidence>
<dbReference type="PROSITE" id="PS00154">
    <property type="entry name" value="ATPASE_E1_E2"/>
    <property type="match status" value="1"/>
</dbReference>
<dbReference type="NCBIfam" id="TIGR01494">
    <property type="entry name" value="ATPase_P-type"/>
    <property type="match status" value="1"/>
</dbReference>
<dbReference type="NCBIfam" id="TIGR01652">
    <property type="entry name" value="ATPase-Plipid"/>
    <property type="match status" value="1"/>
</dbReference>
<feature type="region of interest" description="Disordered" evidence="18">
    <location>
        <begin position="1"/>
        <end position="93"/>
    </location>
</feature>
<evidence type="ECO:0000256" key="8">
    <source>
        <dbReference type="ARBA" id="ARBA00022842"/>
    </source>
</evidence>
<feature type="binding site" evidence="15">
    <location>
        <position position="795"/>
    </location>
    <ligand>
        <name>ATP</name>
        <dbReference type="ChEBI" id="CHEBI:30616"/>
    </ligand>
</feature>
<keyword evidence="3" id="KW-0597">Phosphoprotein</keyword>
<evidence type="ECO:0000256" key="15">
    <source>
        <dbReference type="PIRSR" id="PIRSR606539-2"/>
    </source>
</evidence>
<feature type="binding site" evidence="15">
    <location>
        <position position="1239"/>
    </location>
    <ligand>
        <name>ATP</name>
        <dbReference type="ChEBI" id="CHEBI:30616"/>
    </ligand>
</feature>
<feature type="transmembrane region" description="Helical" evidence="17">
    <location>
        <begin position="1407"/>
        <end position="1435"/>
    </location>
</feature>
<gene>
    <name evidence="21" type="ORF">Clacol_006654</name>
</gene>
<comment type="cofactor">
    <cofactor evidence="16">
        <name>Mg(2+)</name>
        <dbReference type="ChEBI" id="CHEBI:18420"/>
    </cofactor>
</comment>
<evidence type="ECO:0000256" key="1">
    <source>
        <dbReference type="ARBA" id="ARBA00004141"/>
    </source>
</evidence>
<feature type="binding site" evidence="15">
    <location>
        <position position="1033"/>
    </location>
    <ligand>
        <name>ATP</name>
        <dbReference type="ChEBI" id="CHEBI:30616"/>
    </ligand>
</feature>
<comment type="similarity">
    <text evidence="2 17">Belongs to the cation transport ATPase (P-type) (TC 3.A.3) family. Type IV subfamily.</text>
</comment>
<feature type="transmembrane region" description="Helical" evidence="17">
    <location>
        <begin position="413"/>
        <end position="431"/>
    </location>
</feature>
<evidence type="ECO:0000256" key="5">
    <source>
        <dbReference type="ARBA" id="ARBA00022723"/>
    </source>
</evidence>
<comment type="caution">
    <text evidence="21">The sequence shown here is derived from an EMBL/GenBank/DDBJ whole genome shotgun (WGS) entry which is preliminary data.</text>
</comment>
<keyword evidence="22" id="KW-1185">Reference proteome</keyword>
<accession>A0AAV5AF96</accession>
<dbReference type="PANTHER" id="PTHR24092:SF153">
    <property type="entry name" value="PHOSPHOLIPID-TRANSPORTING ATPASE"/>
    <property type="match status" value="1"/>
</dbReference>
<dbReference type="FunFam" id="3.40.1110.10:FF:000087">
    <property type="entry name" value="Phospholipid-transporting ATPase"/>
    <property type="match status" value="1"/>
</dbReference>
<feature type="binding site" evidence="15">
    <location>
        <position position="995"/>
    </location>
    <ligand>
        <name>ATP</name>
        <dbReference type="ChEBI" id="CHEBI:30616"/>
    </ligand>
</feature>
<dbReference type="InterPro" id="IPR008250">
    <property type="entry name" value="ATPase_P-typ_transduc_dom_A_sf"/>
</dbReference>
<dbReference type="Gene3D" id="3.40.50.1000">
    <property type="entry name" value="HAD superfamily/HAD-like"/>
    <property type="match status" value="2"/>
</dbReference>
<dbReference type="SFLD" id="SFLDG00002">
    <property type="entry name" value="C1.7:_P-type_atpase_like"/>
    <property type="match status" value="1"/>
</dbReference>
<protein>
    <recommendedName>
        <fullName evidence="17">Phospholipid-transporting ATPase</fullName>
        <ecNumber evidence="17">7.6.2.1</ecNumber>
    </recommendedName>
</protein>
<dbReference type="Proteomes" id="UP001050691">
    <property type="component" value="Unassembled WGS sequence"/>
</dbReference>
<feature type="region of interest" description="Disordered" evidence="18">
    <location>
        <begin position="165"/>
        <end position="252"/>
    </location>
</feature>
<dbReference type="PRINTS" id="PR00119">
    <property type="entry name" value="CATATPASE"/>
</dbReference>
<dbReference type="InterPro" id="IPR044492">
    <property type="entry name" value="P_typ_ATPase_HD_dom"/>
</dbReference>
<dbReference type="GO" id="GO:0005524">
    <property type="term" value="F:ATP binding"/>
    <property type="evidence" value="ECO:0007669"/>
    <property type="project" value="UniProtKB-UniRule"/>
</dbReference>
<feature type="region of interest" description="Disordered" evidence="18">
    <location>
        <begin position="1609"/>
        <end position="1648"/>
    </location>
</feature>
<keyword evidence="7 15" id="KW-0067">ATP-binding</keyword>
<dbReference type="SUPFAM" id="SSF56784">
    <property type="entry name" value="HAD-like"/>
    <property type="match status" value="1"/>
</dbReference>
<evidence type="ECO:0000256" key="11">
    <source>
        <dbReference type="ARBA" id="ARBA00023136"/>
    </source>
</evidence>
<feature type="binding site" evidence="16">
    <location>
        <position position="796"/>
    </location>
    <ligand>
        <name>Mg(2+)</name>
        <dbReference type="ChEBI" id="CHEBI:18420"/>
    </ligand>
</feature>
<feature type="active site" description="4-aspartylphosphate intermediate" evidence="14">
    <location>
        <position position="794"/>
    </location>
</feature>
<feature type="binding site" evidence="15">
    <location>
        <position position="1114"/>
    </location>
    <ligand>
        <name>ATP</name>
        <dbReference type="ChEBI" id="CHEBI:30616"/>
    </ligand>
</feature>
<dbReference type="InterPro" id="IPR023214">
    <property type="entry name" value="HAD_sf"/>
</dbReference>
<feature type="compositionally biased region" description="Basic and acidic residues" evidence="18">
    <location>
        <begin position="1611"/>
        <end position="1620"/>
    </location>
</feature>
<evidence type="ECO:0000313" key="21">
    <source>
        <dbReference type="EMBL" id="GJJ12412.1"/>
    </source>
</evidence>
<feature type="binding site" evidence="15">
    <location>
        <position position="794"/>
    </location>
    <ligand>
        <name>ATP</name>
        <dbReference type="ChEBI" id="CHEBI:30616"/>
    </ligand>
</feature>
<organism evidence="21 22">
    <name type="scientific">Clathrus columnatus</name>
    <dbReference type="NCBI Taxonomy" id="1419009"/>
    <lineage>
        <taxon>Eukaryota</taxon>
        <taxon>Fungi</taxon>
        <taxon>Dikarya</taxon>
        <taxon>Basidiomycota</taxon>
        <taxon>Agaricomycotina</taxon>
        <taxon>Agaricomycetes</taxon>
        <taxon>Phallomycetidae</taxon>
        <taxon>Phallales</taxon>
        <taxon>Clathraceae</taxon>
        <taxon>Clathrus</taxon>
    </lineage>
</organism>
<feature type="compositionally biased region" description="Polar residues" evidence="18">
    <location>
        <begin position="844"/>
        <end position="855"/>
    </location>
</feature>
<feature type="binding site" evidence="15">
    <location>
        <position position="969"/>
    </location>
    <ligand>
        <name>ATP</name>
        <dbReference type="ChEBI" id="CHEBI:30616"/>
    </ligand>
</feature>
<dbReference type="Gene3D" id="2.70.150.10">
    <property type="entry name" value="Calcium-transporting ATPase, cytoplasmic transduction domain A"/>
    <property type="match status" value="1"/>
</dbReference>
<feature type="compositionally biased region" description="Polar residues" evidence="18">
    <location>
        <begin position="10"/>
        <end position="24"/>
    </location>
</feature>
<keyword evidence="9 17" id="KW-1278">Translocase</keyword>
<feature type="compositionally biased region" description="Basic and acidic residues" evidence="18">
    <location>
        <begin position="243"/>
        <end position="252"/>
    </location>
</feature>
<dbReference type="GO" id="GO:0140326">
    <property type="term" value="F:ATPase-coupled intramembrane lipid transporter activity"/>
    <property type="evidence" value="ECO:0007669"/>
    <property type="project" value="UniProtKB-EC"/>
</dbReference>
<feature type="domain" description="P-type ATPase C-terminal" evidence="20">
    <location>
        <begin position="1318"/>
        <end position="1496"/>
    </location>
</feature>
<dbReference type="InterPro" id="IPR032630">
    <property type="entry name" value="P_typ_ATPase_c"/>
</dbReference>
<evidence type="ECO:0000256" key="6">
    <source>
        <dbReference type="ARBA" id="ARBA00022741"/>
    </source>
</evidence>
<dbReference type="InterPro" id="IPR006539">
    <property type="entry name" value="P-type_ATPase_IV"/>
</dbReference>
<feature type="compositionally biased region" description="Polar residues" evidence="18">
    <location>
        <begin position="224"/>
        <end position="239"/>
    </location>
</feature>
<feature type="domain" description="P-type ATPase N-terminal" evidence="19">
    <location>
        <begin position="360"/>
        <end position="415"/>
    </location>
</feature>
<feature type="transmembrane region" description="Helical" evidence="17">
    <location>
        <begin position="1363"/>
        <end position="1386"/>
    </location>
</feature>
<feature type="binding site" evidence="15">
    <location>
        <position position="1268"/>
    </location>
    <ligand>
        <name>ATP</name>
        <dbReference type="ChEBI" id="CHEBI:30616"/>
    </ligand>
</feature>
<dbReference type="FunFam" id="3.40.50.1000:FF:000014">
    <property type="entry name" value="Phospholipid-transporting ATPase"/>
    <property type="match status" value="1"/>
</dbReference>
<keyword evidence="8 16" id="KW-0460">Magnesium</keyword>
<feature type="binding site" evidence="16">
    <location>
        <position position="794"/>
    </location>
    <ligand>
        <name>Mg(2+)</name>
        <dbReference type="ChEBI" id="CHEBI:18420"/>
    </ligand>
</feature>
<evidence type="ECO:0000256" key="10">
    <source>
        <dbReference type="ARBA" id="ARBA00022989"/>
    </source>
</evidence>
<keyword evidence="11 17" id="KW-0472">Membrane</keyword>
<dbReference type="SUPFAM" id="SSF81653">
    <property type="entry name" value="Calcium ATPase, transduction domain A"/>
    <property type="match status" value="1"/>
</dbReference>
<feature type="compositionally biased region" description="Basic and acidic residues" evidence="18">
    <location>
        <begin position="821"/>
        <end position="840"/>
    </location>
</feature>
<feature type="transmembrane region" description="Helical" evidence="17">
    <location>
        <begin position="1447"/>
        <end position="1466"/>
    </location>
</feature>
<dbReference type="SFLD" id="SFLDF00027">
    <property type="entry name" value="p-type_atpase"/>
    <property type="match status" value="1"/>
</dbReference>
<name>A0AAV5AF96_9AGAM</name>
<feature type="binding site" evidence="15">
    <location>
        <position position="1269"/>
    </location>
    <ligand>
        <name>ATP</name>
        <dbReference type="ChEBI" id="CHEBI:30616"/>
    </ligand>
</feature>
<evidence type="ECO:0000256" key="12">
    <source>
        <dbReference type="ARBA" id="ARBA00034036"/>
    </source>
</evidence>
<dbReference type="Pfam" id="PF16209">
    <property type="entry name" value="PhoLip_ATPase_N"/>
    <property type="match status" value="1"/>
</dbReference>
<dbReference type="GO" id="GO:0005886">
    <property type="term" value="C:plasma membrane"/>
    <property type="evidence" value="ECO:0007669"/>
    <property type="project" value="TreeGrafter"/>
</dbReference>
<comment type="subcellular location">
    <subcellularLocation>
        <location evidence="1 17">Membrane</location>
        <topology evidence="1 17">Multi-pass membrane protein</topology>
    </subcellularLocation>
</comment>
<feature type="binding site" evidence="16">
    <location>
        <position position="1269"/>
    </location>
    <ligand>
        <name>Mg(2+)</name>
        <dbReference type="ChEBI" id="CHEBI:18420"/>
    </ligand>
</feature>
<dbReference type="SFLD" id="SFLDS00003">
    <property type="entry name" value="Haloacid_Dehalogenase"/>
    <property type="match status" value="1"/>
</dbReference>
<evidence type="ECO:0000256" key="14">
    <source>
        <dbReference type="PIRSR" id="PIRSR606539-1"/>
    </source>
</evidence>
<keyword evidence="5 16" id="KW-0479">Metal-binding</keyword>
<dbReference type="SUPFAM" id="SSF81665">
    <property type="entry name" value="Calcium ATPase, transmembrane domain M"/>
    <property type="match status" value="1"/>
</dbReference>
<evidence type="ECO:0000256" key="16">
    <source>
        <dbReference type="PIRSR" id="PIRSR606539-3"/>
    </source>
</evidence>
<dbReference type="EC" id="7.6.2.1" evidence="17"/>
<dbReference type="PANTHER" id="PTHR24092">
    <property type="entry name" value="PROBABLE PHOSPHOLIPID-TRANSPORTING ATPASE"/>
    <property type="match status" value="1"/>
</dbReference>
<dbReference type="InterPro" id="IPR023298">
    <property type="entry name" value="ATPase_P-typ_TM_dom_sf"/>
</dbReference>
<dbReference type="GO" id="GO:0000287">
    <property type="term" value="F:magnesium ion binding"/>
    <property type="evidence" value="ECO:0007669"/>
    <property type="project" value="UniProtKB-UniRule"/>
</dbReference>
<dbReference type="InterPro" id="IPR018303">
    <property type="entry name" value="ATPase_P-typ_P_site"/>
</dbReference>
<keyword evidence="6 15" id="KW-0547">Nucleotide-binding</keyword>
<keyword evidence="4 17" id="KW-0812">Transmembrane</keyword>
<feature type="binding site" evidence="15">
    <location>
        <position position="796"/>
    </location>
    <ligand>
        <name>ATP</name>
        <dbReference type="ChEBI" id="CHEBI:30616"/>
    </ligand>
</feature>
<dbReference type="FunFam" id="3.40.50.1000:FF:000001">
    <property type="entry name" value="Phospholipid-transporting ATPase IC"/>
    <property type="match status" value="1"/>
</dbReference>
<dbReference type="InterPro" id="IPR001757">
    <property type="entry name" value="P_typ_ATPase"/>
</dbReference>
<evidence type="ECO:0000259" key="20">
    <source>
        <dbReference type="Pfam" id="PF16212"/>
    </source>
</evidence>